<proteinExistence type="predicted"/>
<protein>
    <submittedName>
        <fullName evidence="2">Uncharacterized protein</fullName>
    </submittedName>
</protein>
<gene>
    <name evidence="2" type="ORF">CSC3H3_08005</name>
</gene>
<reference evidence="2 3" key="1">
    <citation type="submission" date="2017-10" db="EMBL/GenBank/DDBJ databases">
        <title>Biodiversity and function of Thalassospira species in the particle-attached aromatic-hydrocarbon-degrading consortia from the surface seawater of the China South Sea.</title>
        <authorList>
            <person name="Dong C."/>
            <person name="Liu R."/>
            <person name="Shao Z."/>
        </authorList>
    </citation>
    <scope>NUCLEOTIDE SEQUENCE [LARGE SCALE GENOMIC DNA]</scope>
    <source>
        <strain evidence="2 3">CSC3H3</strain>
    </source>
</reference>
<evidence type="ECO:0000256" key="1">
    <source>
        <dbReference type="SAM" id="Phobius"/>
    </source>
</evidence>
<evidence type="ECO:0000313" key="3">
    <source>
        <dbReference type="Proteomes" id="UP000233458"/>
    </source>
</evidence>
<name>A0ABM6Q923_9PROT</name>
<dbReference type="EMBL" id="CP024199">
    <property type="protein sequence ID" value="AUG52664.1"/>
    <property type="molecule type" value="Genomic_DNA"/>
</dbReference>
<organism evidence="2 3">
    <name type="scientific">Thalassospira marina</name>
    <dbReference type="NCBI Taxonomy" id="2048283"/>
    <lineage>
        <taxon>Bacteria</taxon>
        <taxon>Pseudomonadati</taxon>
        <taxon>Pseudomonadota</taxon>
        <taxon>Alphaproteobacteria</taxon>
        <taxon>Rhodospirillales</taxon>
        <taxon>Thalassospiraceae</taxon>
        <taxon>Thalassospira</taxon>
    </lineage>
</organism>
<feature type="transmembrane region" description="Helical" evidence="1">
    <location>
        <begin position="26"/>
        <end position="47"/>
    </location>
</feature>
<sequence length="67" mass="7114">MQVNASAFSQYGSGSPFGKIGSPWKISPFLCFAGAAYRVILGLMLWAGRPVACAYKTAGQENCPALR</sequence>
<dbReference type="Proteomes" id="UP000233458">
    <property type="component" value="Chromosome"/>
</dbReference>
<evidence type="ECO:0000313" key="2">
    <source>
        <dbReference type="EMBL" id="AUG52664.1"/>
    </source>
</evidence>
<keyword evidence="3" id="KW-1185">Reference proteome</keyword>
<keyword evidence="1" id="KW-0472">Membrane</keyword>
<keyword evidence="1" id="KW-1133">Transmembrane helix</keyword>
<keyword evidence="1" id="KW-0812">Transmembrane</keyword>
<accession>A0ABM6Q923</accession>